<gene>
    <name evidence="1" type="ORF">SAMN05660918_2701</name>
</gene>
<dbReference type="SUPFAM" id="SSF48452">
    <property type="entry name" value="TPR-like"/>
    <property type="match status" value="1"/>
</dbReference>
<dbReference type="PROSITE" id="PS51257">
    <property type="entry name" value="PROKAR_LIPOPROTEIN"/>
    <property type="match status" value="1"/>
</dbReference>
<organism evidence="1 2">
    <name type="scientific">Flavobacterium terrigena</name>
    <dbReference type="NCBI Taxonomy" id="402734"/>
    <lineage>
        <taxon>Bacteria</taxon>
        <taxon>Pseudomonadati</taxon>
        <taxon>Bacteroidota</taxon>
        <taxon>Flavobacteriia</taxon>
        <taxon>Flavobacteriales</taxon>
        <taxon>Flavobacteriaceae</taxon>
        <taxon>Flavobacterium</taxon>
    </lineage>
</organism>
<keyword evidence="2" id="KW-1185">Reference proteome</keyword>
<dbReference type="InterPro" id="IPR011990">
    <property type="entry name" value="TPR-like_helical_dom_sf"/>
</dbReference>
<dbReference type="OrthoDB" id="1399920at2"/>
<accession>A0A1H6X630</accession>
<reference evidence="2" key="1">
    <citation type="submission" date="2016-10" db="EMBL/GenBank/DDBJ databases">
        <authorList>
            <person name="Varghese N."/>
            <person name="Submissions S."/>
        </authorList>
    </citation>
    <scope>NUCLEOTIDE SEQUENCE [LARGE SCALE GENOMIC DNA]</scope>
    <source>
        <strain evidence="2">DSM 17934</strain>
    </source>
</reference>
<dbReference type="InterPro" id="IPR019734">
    <property type="entry name" value="TPR_rpt"/>
</dbReference>
<sequence>MKLSNLLKIILFTISLSSCKNENSKITKASDYNYFLNLSENNNIQLANSEIDFWQKKYDATPEQTSYLSQLAGYYTSLFDATFEVNYLYKAEELLLKVNSEFNYSEVGPIRALAKNYITQHRFREALILANKALKIGEGFKETQKLLFDVNMELGNYTEAKNNLSKFYNTEDFDYLIRMAKWNDHIGDLPTAITLMEKATSKAELNENKHLKIWAYSNLGDMYGHAGRISDSYTFYLKTLKEDSNNYYALKGIAWIAFSHEKNTKEANRIIDIIAKKHNSPDFKLFKAEMAEFNKNEQEKNKYIQEYFALLKDRNYGVMYNKYNAILFADNKKDAVKALEIAFQEIKNRPTPESYDLLAWANYNLGNTKKALDICEKHIVNKSFEPEINYHLAEIYKANKMTDKIKPIKEDLLSSIYELGPNMKEKIEKL</sequence>
<dbReference type="Proteomes" id="UP000199702">
    <property type="component" value="Unassembled WGS sequence"/>
</dbReference>
<dbReference type="RefSeq" id="WP_091314773.1">
    <property type="nucleotide sequence ID" value="NZ_CBCSJU010000003.1"/>
</dbReference>
<evidence type="ECO:0008006" key="3">
    <source>
        <dbReference type="Google" id="ProtNLM"/>
    </source>
</evidence>
<dbReference type="SMART" id="SM00028">
    <property type="entry name" value="TPR"/>
    <property type="match status" value="3"/>
</dbReference>
<dbReference type="AlphaFoldDB" id="A0A1H6X630"/>
<dbReference type="EMBL" id="FNYA01000007">
    <property type="protein sequence ID" value="SEJ22037.1"/>
    <property type="molecule type" value="Genomic_DNA"/>
</dbReference>
<protein>
    <recommendedName>
        <fullName evidence="3">Tetratricopeptide repeat-containing protein</fullName>
    </recommendedName>
</protein>
<name>A0A1H6X630_9FLAO</name>
<evidence type="ECO:0000313" key="2">
    <source>
        <dbReference type="Proteomes" id="UP000199702"/>
    </source>
</evidence>
<evidence type="ECO:0000313" key="1">
    <source>
        <dbReference type="EMBL" id="SEJ22037.1"/>
    </source>
</evidence>
<dbReference type="SUPFAM" id="SSF81901">
    <property type="entry name" value="HCP-like"/>
    <property type="match status" value="1"/>
</dbReference>
<proteinExistence type="predicted"/>
<dbReference type="Gene3D" id="1.25.40.10">
    <property type="entry name" value="Tetratricopeptide repeat domain"/>
    <property type="match status" value="3"/>
</dbReference>
<dbReference type="STRING" id="402734.SAMN05660918_2701"/>